<gene>
    <name evidence="3" type="ORF">DC53_14630</name>
    <name evidence="2" type="ORF">EU508_16820</name>
    <name evidence="1" type="ORF">EU509_18125</name>
</gene>
<evidence type="ECO:0000313" key="4">
    <source>
        <dbReference type="Proteomes" id="UP000027154"/>
    </source>
</evidence>
<dbReference type="PROSITE" id="PS51257">
    <property type="entry name" value="PROKAR_LIPOPROTEIN"/>
    <property type="match status" value="1"/>
</dbReference>
<evidence type="ECO:0000313" key="3">
    <source>
        <dbReference type="EMBL" id="KDC49920.1"/>
    </source>
</evidence>
<evidence type="ECO:0000313" key="1">
    <source>
        <dbReference type="EMBL" id="KAA1151018.1"/>
    </source>
</evidence>
<accession>A0A063KM06</accession>
<reference evidence="5 6" key="2">
    <citation type="submission" date="2019-01" db="EMBL/GenBank/DDBJ databases">
        <title>Genome sequences of marine Pseudoalteromonas species.</title>
        <authorList>
            <person name="Boraston A.B."/>
            <person name="Hehemann J.-H."/>
            <person name="Vickers C.J."/>
            <person name="Salama-Alber O."/>
            <person name="Abe K."/>
            <person name="Hettle A.J."/>
        </authorList>
    </citation>
    <scope>NUCLEOTIDE SEQUENCE [LARGE SCALE GENOMIC DNA]</scope>
    <source>
        <strain evidence="2 6">PS42</strain>
        <strain evidence="1 5">PS47</strain>
    </source>
</reference>
<dbReference type="EMBL" id="JJNZ01000052">
    <property type="protein sequence ID" value="KDC49920.1"/>
    <property type="molecule type" value="Genomic_DNA"/>
</dbReference>
<evidence type="ECO:0000313" key="6">
    <source>
        <dbReference type="Proteomes" id="UP000324162"/>
    </source>
</evidence>
<sequence length="70" mass="8160">MFINKLKNSALLIIGFCILAGCSSDARFHEVQSARLDECNYKADKEYYECLNKQDSNYEEFKKQQQAQTK</sequence>
<dbReference type="EMBL" id="SEUJ01000077">
    <property type="protein sequence ID" value="KAA1151018.1"/>
    <property type="molecule type" value="Genomic_DNA"/>
</dbReference>
<dbReference type="Proteomes" id="UP000324162">
    <property type="component" value="Unassembled WGS sequence"/>
</dbReference>
<dbReference type="Proteomes" id="UP000322915">
    <property type="component" value="Unassembled WGS sequence"/>
</dbReference>
<organism evidence="2 6">
    <name type="scientific">Pseudoalteromonas fuliginea</name>
    <dbReference type="NCBI Taxonomy" id="1872678"/>
    <lineage>
        <taxon>Bacteria</taxon>
        <taxon>Pseudomonadati</taxon>
        <taxon>Pseudomonadota</taxon>
        <taxon>Gammaproteobacteria</taxon>
        <taxon>Alteromonadales</taxon>
        <taxon>Pseudoalteromonadaceae</taxon>
        <taxon>Pseudoalteromonas</taxon>
    </lineage>
</organism>
<evidence type="ECO:0000313" key="5">
    <source>
        <dbReference type="Proteomes" id="UP000322915"/>
    </source>
</evidence>
<reference evidence="3 4" key="1">
    <citation type="submission" date="2014-04" db="EMBL/GenBank/DDBJ databases">
        <title>Pseudoalteromonas galatheae sp. nov., isolated from a deep-sea polychaete near Canal Concepcion, Chile.</title>
        <authorList>
            <person name="Machado H.R."/>
            <person name="Gram L."/>
            <person name="Vynne N.G."/>
        </authorList>
    </citation>
    <scope>NUCLEOTIDE SEQUENCE [LARGE SCALE GENOMIC DNA]</scope>
    <source>
        <strain evidence="3 4">KMM216</strain>
    </source>
</reference>
<dbReference type="OrthoDB" id="6298682at2"/>
<dbReference type="RefSeq" id="WP_007377590.1">
    <property type="nucleotide sequence ID" value="NZ_JBBMQV010000021.1"/>
</dbReference>
<protein>
    <recommendedName>
        <fullName evidence="7">Orphan lipoprotein</fullName>
    </recommendedName>
</protein>
<dbReference type="EMBL" id="SEUK01000054">
    <property type="protein sequence ID" value="KAA1157392.1"/>
    <property type="molecule type" value="Genomic_DNA"/>
</dbReference>
<dbReference type="Proteomes" id="UP000027154">
    <property type="component" value="Unassembled WGS sequence"/>
</dbReference>
<keyword evidence="5" id="KW-1185">Reference proteome</keyword>
<evidence type="ECO:0000313" key="2">
    <source>
        <dbReference type="EMBL" id="KAA1157392.1"/>
    </source>
</evidence>
<comment type="caution">
    <text evidence="2">The sequence shown here is derived from an EMBL/GenBank/DDBJ whole genome shotgun (WGS) entry which is preliminary data.</text>
</comment>
<name>A0A063KM06_9GAMM</name>
<proteinExistence type="predicted"/>
<dbReference type="AlphaFoldDB" id="A0A063KM06"/>
<evidence type="ECO:0008006" key="7">
    <source>
        <dbReference type="Google" id="ProtNLM"/>
    </source>
</evidence>